<keyword evidence="4 7" id="KW-0812">Transmembrane</keyword>
<feature type="transmembrane region" description="Helical" evidence="7">
    <location>
        <begin position="109"/>
        <end position="128"/>
    </location>
</feature>
<keyword evidence="6 7" id="KW-0472">Membrane</keyword>
<organism evidence="8 9">
    <name type="scientific">Duganella fentianensis</name>
    <dbReference type="NCBI Taxonomy" id="2692177"/>
    <lineage>
        <taxon>Bacteria</taxon>
        <taxon>Pseudomonadati</taxon>
        <taxon>Pseudomonadota</taxon>
        <taxon>Betaproteobacteria</taxon>
        <taxon>Burkholderiales</taxon>
        <taxon>Oxalobacteraceae</taxon>
        <taxon>Telluria group</taxon>
        <taxon>Duganella</taxon>
    </lineage>
</organism>
<evidence type="ECO:0000256" key="6">
    <source>
        <dbReference type="ARBA" id="ARBA00023136"/>
    </source>
</evidence>
<dbReference type="RefSeq" id="WP_161033683.1">
    <property type="nucleotide sequence ID" value="NZ_WWCL01000001.1"/>
</dbReference>
<name>A0A845HYD2_9BURK</name>
<keyword evidence="3" id="KW-1003">Cell membrane</keyword>
<reference evidence="8" key="1">
    <citation type="submission" date="2019-12" db="EMBL/GenBank/DDBJ databases">
        <title>Novel species isolated from a subtropical stream in China.</title>
        <authorList>
            <person name="Lu H."/>
        </authorList>
    </citation>
    <scope>NUCLEOTIDE SEQUENCE [LARGE SCALE GENOMIC DNA]</scope>
    <source>
        <strain evidence="8">FT93W</strain>
    </source>
</reference>
<accession>A0A845HYD2</accession>
<dbReference type="GO" id="GO:0005886">
    <property type="term" value="C:plasma membrane"/>
    <property type="evidence" value="ECO:0007669"/>
    <property type="project" value="UniProtKB-SubCell"/>
</dbReference>
<evidence type="ECO:0000313" key="9">
    <source>
        <dbReference type="Proteomes" id="UP000444316"/>
    </source>
</evidence>
<evidence type="ECO:0000256" key="4">
    <source>
        <dbReference type="ARBA" id="ARBA00022692"/>
    </source>
</evidence>
<sequence>MLKSFPWLAPQPDLGLLLLRLGGAVLLLTVHGLPKLQHYAGELAHIDDPLHIGRELTLWLALLAEVACPLAIAAGVLTRLACVPVLVLLLVSMLAVHPDWSLADGQFGWLLLVIFASISVAGAGRYTLPALLRMGAPSAARPPSGGAGHG</sequence>
<comment type="subcellular location">
    <subcellularLocation>
        <location evidence="1">Cell membrane</location>
        <topology evidence="1">Multi-pass membrane protein</topology>
    </subcellularLocation>
</comment>
<comment type="similarity">
    <text evidence="2">Belongs to the DoxX family.</text>
</comment>
<keyword evidence="5 7" id="KW-1133">Transmembrane helix</keyword>
<evidence type="ECO:0000313" key="8">
    <source>
        <dbReference type="EMBL" id="MYN43906.1"/>
    </source>
</evidence>
<evidence type="ECO:0000256" key="2">
    <source>
        <dbReference type="ARBA" id="ARBA00006679"/>
    </source>
</evidence>
<gene>
    <name evidence="8" type="ORF">GTP23_02340</name>
</gene>
<evidence type="ECO:0000256" key="7">
    <source>
        <dbReference type="SAM" id="Phobius"/>
    </source>
</evidence>
<keyword evidence="9" id="KW-1185">Reference proteome</keyword>
<dbReference type="InterPro" id="IPR032808">
    <property type="entry name" value="DoxX"/>
</dbReference>
<dbReference type="PANTHER" id="PTHR33452:SF1">
    <property type="entry name" value="INNER MEMBRANE PROTEIN YPHA-RELATED"/>
    <property type="match status" value="1"/>
</dbReference>
<comment type="caution">
    <text evidence="8">The sequence shown here is derived from an EMBL/GenBank/DDBJ whole genome shotgun (WGS) entry which is preliminary data.</text>
</comment>
<proteinExistence type="inferred from homology"/>
<evidence type="ECO:0000256" key="3">
    <source>
        <dbReference type="ARBA" id="ARBA00022475"/>
    </source>
</evidence>
<evidence type="ECO:0000256" key="1">
    <source>
        <dbReference type="ARBA" id="ARBA00004651"/>
    </source>
</evidence>
<dbReference type="AlphaFoldDB" id="A0A845HYD2"/>
<feature type="transmembrane region" description="Helical" evidence="7">
    <location>
        <begin position="80"/>
        <end position="97"/>
    </location>
</feature>
<dbReference type="Proteomes" id="UP000444316">
    <property type="component" value="Unassembled WGS sequence"/>
</dbReference>
<dbReference type="Pfam" id="PF07681">
    <property type="entry name" value="DoxX"/>
    <property type="match status" value="1"/>
</dbReference>
<dbReference type="InterPro" id="IPR051907">
    <property type="entry name" value="DoxX-like_oxidoreductase"/>
</dbReference>
<feature type="transmembrane region" description="Helical" evidence="7">
    <location>
        <begin position="56"/>
        <end position="73"/>
    </location>
</feature>
<dbReference type="PANTHER" id="PTHR33452">
    <property type="entry name" value="OXIDOREDUCTASE CATD-RELATED"/>
    <property type="match status" value="1"/>
</dbReference>
<protein>
    <submittedName>
        <fullName evidence="8">DoxX family membrane protein</fullName>
    </submittedName>
</protein>
<dbReference type="EMBL" id="WWCL01000001">
    <property type="protein sequence ID" value="MYN43906.1"/>
    <property type="molecule type" value="Genomic_DNA"/>
</dbReference>
<evidence type="ECO:0000256" key="5">
    <source>
        <dbReference type="ARBA" id="ARBA00022989"/>
    </source>
</evidence>